<accession>A0A0A9YW20</accession>
<protein>
    <submittedName>
        <fullName evidence="2">Uncharacterized protein</fullName>
    </submittedName>
</protein>
<feature type="compositionally biased region" description="Polar residues" evidence="1">
    <location>
        <begin position="76"/>
        <end position="100"/>
    </location>
</feature>
<feature type="compositionally biased region" description="Polar residues" evidence="1">
    <location>
        <begin position="148"/>
        <end position="167"/>
    </location>
</feature>
<name>A0A0A9YW20_LYGHE</name>
<evidence type="ECO:0000256" key="1">
    <source>
        <dbReference type="SAM" id="MobiDB-lite"/>
    </source>
</evidence>
<proteinExistence type="predicted"/>
<feature type="non-terminal residue" evidence="2">
    <location>
        <position position="194"/>
    </location>
</feature>
<dbReference type="AlphaFoldDB" id="A0A0A9YW20"/>
<dbReference type="EMBL" id="GBHO01006407">
    <property type="protein sequence ID" value="JAG37197.1"/>
    <property type="molecule type" value="Transcribed_RNA"/>
</dbReference>
<gene>
    <name evidence="2" type="ORF">CM83_19179</name>
</gene>
<feature type="non-terminal residue" evidence="2">
    <location>
        <position position="1"/>
    </location>
</feature>
<evidence type="ECO:0000313" key="2">
    <source>
        <dbReference type="EMBL" id="JAG37197.1"/>
    </source>
</evidence>
<feature type="region of interest" description="Disordered" evidence="1">
    <location>
        <begin position="142"/>
        <end position="167"/>
    </location>
</feature>
<feature type="region of interest" description="Disordered" evidence="1">
    <location>
        <begin position="1"/>
        <end position="100"/>
    </location>
</feature>
<organism evidence="2">
    <name type="scientific">Lygus hesperus</name>
    <name type="common">Western plant bug</name>
    <dbReference type="NCBI Taxonomy" id="30085"/>
    <lineage>
        <taxon>Eukaryota</taxon>
        <taxon>Metazoa</taxon>
        <taxon>Ecdysozoa</taxon>
        <taxon>Arthropoda</taxon>
        <taxon>Hexapoda</taxon>
        <taxon>Insecta</taxon>
        <taxon>Pterygota</taxon>
        <taxon>Neoptera</taxon>
        <taxon>Paraneoptera</taxon>
        <taxon>Hemiptera</taxon>
        <taxon>Heteroptera</taxon>
        <taxon>Panheteroptera</taxon>
        <taxon>Cimicomorpha</taxon>
        <taxon>Miridae</taxon>
        <taxon>Mirini</taxon>
        <taxon>Lygus</taxon>
    </lineage>
</organism>
<feature type="compositionally biased region" description="Polar residues" evidence="1">
    <location>
        <begin position="1"/>
        <end position="27"/>
    </location>
</feature>
<sequence length="194" mass="20619">TEKPLSSVSHPKSQHSFQPFTTVSISTKSRDQSGSTFMTSSEESSQSTATYGFSSTPSSVDTVPVGSKDTSDKPTVFTTITAEEVGSTSQSSTPYDVTKPSVSSTAQAQFPSVTLPDFTIEVNSSYTTIPSTILPTFTTPKSLDVTDLPQSKDVTTPTPSTKVFDSRIGSDSTVGIESTYRTTDTSPKLIVTDR</sequence>
<reference evidence="2" key="1">
    <citation type="journal article" date="2014" name="PLoS ONE">
        <title>Transcriptome-Based Identification of ABC Transporters in the Western Tarnished Plant Bug Lygus hesperus.</title>
        <authorList>
            <person name="Hull J.J."/>
            <person name="Chaney K."/>
            <person name="Geib S.M."/>
            <person name="Fabrick J.A."/>
            <person name="Brent C.S."/>
            <person name="Walsh D."/>
            <person name="Lavine L.C."/>
        </authorList>
    </citation>
    <scope>NUCLEOTIDE SEQUENCE</scope>
</reference>
<reference evidence="2" key="2">
    <citation type="submission" date="2014-07" db="EMBL/GenBank/DDBJ databases">
        <authorList>
            <person name="Hull J."/>
        </authorList>
    </citation>
    <scope>NUCLEOTIDE SEQUENCE</scope>
</reference>
<feature type="compositionally biased region" description="Low complexity" evidence="1">
    <location>
        <begin position="33"/>
        <end position="67"/>
    </location>
</feature>